<evidence type="ECO:0000313" key="2">
    <source>
        <dbReference type="Proteomes" id="UP000245383"/>
    </source>
</evidence>
<comment type="caution">
    <text evidence="1">The sequence shown here is derived from an EMBL/GenBank/DDBJ whole genome shotgun (WGS) entry which is preliminary data.</text>
</comment>
<evidence type="ECO:0000313" key="1">
    <source>
        <dbReference type="EMBL" id="PVU85440.1"/>
    </source>
</evidence>
<feature type="non-terminal residue" evidence="1">
    <location>
        <position position="53"/>
    </location>
</feature>
<protein>
    <submittedName>
        <fullName evidence="1">Uncharacterized protein</fullName>
    </submittedName>
</protein>
<sequence>MQNINNNFFAKSTKNKNKIILDQVQNKIAPQVKAIKYITKPNKLQTLELNNKN</sequence>
<organism evidence="1 2">
    <name type="scientific">Smittium simulii</name>
    <dbReference type="NCBI Taxonomy" id="133385"/>
    <lineage>
        <taxon>Eukaryota</taxon>
        <taxon>Fungi</taxon>
        <taxon>Fungi incertae sedis</taxon>
        <taxon>Zoopagomycota</taxon>
        <taxon>Kickxellomycotina</taxon>
        <taxon>Harpellomycetes</taxon>
        <taxon>Harpellales</taxon>
        <taxon>Legeriomycetaceae</taxon>
        <taxon>Smittium</taxon>
    </lineage>
</organism>
<keyword evidence="2" id="KW-1185">Reference proteome</keyword>
<reference evidence="1 2" key="1">
    <citation type="journal article" date="2018" name="MBio">
        <title>Comparative Genomics Reveals the Core Gene Toolbox for the Fungus-Insect Symbiosis.</title>
        <authorList>
            <person name="Wang Y."/>
            <person name="Stata M."/>
            <person name="Wang W."/>
            <person name="Stajich J.E."/>
            <person name="White M.M."/>
            <person name="Moncalvo J.M."/>
        </authorList>
    </citation>
    <scope>NUCLEOTIDE SEQUENCE [LARGE SCALE GENOMIC DNA]</scope>
    <source>
        <strain evidence="1 2">SWE-8-4</strain>
    </source>
</reference>
<proteinExistence type="predicted"/>
<gene>
    <name evidence="1" type="ORF">BB561_006943</name>
</gene>
<accession>A0A2T9XZE5</accession>
<dbReference type="EMBL" id="MBFR01000856">
    <property type="protein sequence ID" value="PVU85440.1"/>
    <property type="molecule type" value="Genomic_DNA"/>
</dbReference>
<dbReference type="Proteomes" id="UP000245383">
    <property type="component" value="Unassembled WGS sequence"/>
</dbReference>
<dbReference type="AlphaFoldDB" id="A0A2T9XZE5"/>
<name>A0A2T9XZE5_9FUNG</name>